<evidence type="ECO:0000256" key="1">
    <source>
        <dbReference type="SAM" id="MobiDB-lite"/>
    </source>
</evidence>
<protein>
    <submittedName>
        <fullName evidence="2">Pyoverdine biosynthesis protein PvcA</fullName>
    </submittedName>
</protein>
<feature type="region of interest" description="Disordered" evidence="1">
    <location>
        <begin position="1"/>
        <end position="69"/>
    </location>
</feature>
<dbReference type="EMBL" id="BGZL01000001">
    <property type="protein sequence ID" value="GBP99043.1"/>
    <property type="molecule type" value="Genomic_DNA"/>
</dbReference>
<dbReference type="Proteomes" id="UP000265354">
    <property type="component" value="Unassembled WGS sequence"/>
</dbReference>
<gene>
    <name evidence="2" type="ORF">SSP531S_04380</name>
</gene>
<dbReference type="RefSeq" id="WP_216365039.1">
    <property type="nucleotide sequence ID" value="NZ_BGZL01000001.1"/>
</dbReference>
<dbReference type="AlphaFoldDB" id="A0A388SSE4"/>
<evidence type="ECO:0000313" key="3">
    <source>
        <dbReference type="Proteomes" id="UP000265354"/>
    </source>
</evidence>
<feature type="compositionally biased region" description="Basic and acidic residues" evidence="1">
    <location>
        <begin position="11"/>
        <end position="22"/>
    </location>
</feature>
<dbReference type="PANTHER" id="PTHR37285:SF5">
    <property type="entry name" value="SPORE WALL MATURATION PROTEIN DIT1"/>
    <property type="match status" value="1"/>
</dbReference>
<reference evidence="2 3" key="1">
    <citation type="submission" date="2018-07" db="EMBL/GenBank/DDBJ databases">
        <title>Whole Genome Shotgun Sequence of Streptomyces spongiicola strain 531S.</title>
        <authorList>
            <person name="Dohra H."/>
            <person name="Kodani S."/>
        </authorList>
    </citation>
    <scope>NUCLEOTIDE SEQUENCE [LARGE SCALE GENOMIC DNA]</scope>
    <source>
        <strain evidence="2 3">531S</strain>
    </source>
</reference>
<dbReference type="InterPro" id="IPR007817">
    <property type="entry name" value="Isocyanide_synthase_DIT1"/>
</dbReference>
<comment type="caution">
    <text evidence="2">The sequence shown here is derived from an EMBL/GenBank/DDBJ whole genome shotgun (WGS) entry which is preliminary data.</text>
</comment>
<feature type="compositionally biased region" description="Low complexity" evidence="1">
    <location>
        <begin position="23"/>
        <end position="69"/>
    </location>
</feature>
<dbReference type="Pfam" id="PF05141">
    <property type="entry name" value="DIT1_PvcA"/>
    <property type="match status" value="1"/>
</dbReference>
<sequence>MPLTTAADAQTAHDSHTVERAARTTQTAETTENAETATRAETTETAETAESAETTETAETAESAGATETAEAVGTAVLRLLLPHHRTADHGAAPAEAFPHQLHQIGAFVCRNEPIVLTLPGFPCKSPNPAKVLGHLPDQGERLSLAFLNSLCARIEEIHAPGARVVICSDGHVFGDLIRVPDEHIDAYSDELGRLIDELGLEHLSVFDLRDVLGDLPHSAKRAYVHDRYAPGLDELRAEVRADEHTLALYRGITRFLVDDTADFTGTRSALQRECRRRAYGVIQRSRAWGELIAEHHPGSVRLSIHPQAVGAPKFGIRLLDAPDVWVTPWHSAALHRPDGTWSLMPRARAERLGRLVHHEGRPSHFE</sequence>
<accession>A0A388SSE4</accession>
<proteinExistence type="predicted"/>
<name>A0A388SSE4_9ACTN</name>
<dbReference type="PANTHER" id="PTHR37285">
    <property type="entry name" value="SPORE WALL MATURATION PROTEIN DIT1"/>
    <property type="match status" value="1"/>
</dbReference>
<organism evidence="2 3">
    <name type="scientific">Streptomyces spongiicola</name>
    <dbReference type="NCBI Taxonomy" id="1690221"/>
    <lineage>
        <taxon>Bacteria</taxon>
        <taxon>Bacillati</taxon>
        <taxon>Actinomycetota</taxon>
        <taxon>Actinomycetes</taxon>
        <taxon>Kitasatosporales</taxon>
        <taxon>Streptomycetaceae</taxon>
        <taxon>Streptomyces</taxon>
    </lineage>
</organism>
<evidence type="ECO:0000313" key="2">
    <source>
        <dbReference type="EMBL" id="GBP99043.1"/>
    </source>
</evidence>